<dbReference type="Proteomes" id="UP000053477">
    <property type="component" value="Unassembled WGS sequence"/>
</dbReference>
<name>A0A0H2RFJ2_9AGAM</name>
<gene>
    <name evidence="2" type="ORF">SCHPADRAFT_613055</name>
</gene>
<dbReference type="EMBL" id="KQ086096">
    <property type="protein sequence ID" value="KLO08318.1"/>
    <property type="molecule type" value="Genomic_DNA"/>
</dbReference>
<evidence type="ECO:0000256" key="1">
    <source>
        <dbReference type="SAM" id="MobiDB-lite"/>
    </source>
</evidence>
<evidence type="ECO:0000313" key="3">
    <source>
        <dbReference type="Proteomes" id="UP000053477"/>
    </source>
</evidence>
<dbReference type="InParanoid" id="A0A0H2RFJ2"/>
<accession>A0A0H2RFJ2</accession>
<sequence>MQEPAARNSRTMSSFCGASSRRTRDVRTNEMDRHANTVRTETPTATTFARRQYDPITLRGYIESKEERQRCERVRKAVVGGKGDHPKLATVLLAHVKYVLHHRTQVSIVVNATTKDSRHRLLITRSRTSNDANSTFIHTPRRTHGHAATPLTGRRYDLTS</sequence>
<feature type="compositionally biased region" description="Polar residues" evidence="1">
    <location>
        <begin position="8"/>
        <end position="17"/>
    </location>
</feature>
<evidence type="ECO:0000313" key="2">
    <source>
        <dbReference type="EMBL" id="KLO08318.1"/>
    </source>
</evidence>
<proteinExistence type="predicted"/>
<reference evidence="2 3" key="1">
    <citation type="submission" date="2015-04" db="EMBL/GenBank/DDBJ databases">
        <title>Complete genome sequence of Schizopora paradoxa KUC8140, a cosmopolitan wood degrader in East Asia.</title>
        <authorList>
            <consortium name="DOE Joint Genome Institute"/>
            <person name="Min B."/>
            <person name="Park H."/>
            <person name="Jang Y."/>
            <person name="Kim J.-J."/>
            <person name="Kim K.H."/>
            <person name="Pangilinan J."/>
            <person name="Lipzen A."/>
            <person name="Riley R."/>
            <person name="Grigoriev I.V."/>
            <person name="Spatafora J.W."/>
            <person name="Choi I.-G."/>
        </authorList>
    </citation>
    <scope>NUCLEOTIDE SEQUENCE [LARGE SCALE GENOMIC DNA]</scope>
    <source>
        <strain evidence="2 3">KUC8140</strain>
    </source>
</reference>
<dbReference type="AlphaFoldDB" id="A0A0H2RFJ2"/>
<feature type="region of interest" description="Disordered" evidence="1">
    <location>
        <begin position="131"/>
        <end position="160"/>
    </location>
</feature>
<keyword evidence="3" id="KW-1185">Reference proteome</keyword>
<organism evidence="2 3">
    <name type="scientific">Schizopora paradoxa</name>
    <dbReference type="NCBI Taxonomy" id="27342"/>
    <lineage>
        <taxon>Eukaryota</taxon>
        <taxon>Fungi</taxon>
        <taxon>Dikarya</taxon>
        <taxon>Basidiomycota</taxon>
        <taxon>Agaricomycotina</taxon>
        <taxon>Agaricomycetes</taxon>
        <taxon>Hymenochaetales</taxon>
        <taxon>Schizoporaceae</taxon>
        <taxon>Schizopora</taxon>
    </lineage>
</organism>
<protein>
    <submittedName>
        <fullName evidence="2">Uncharacterized protein</fullName>
    </submittedName>
</protein>
<feature type="region of interest" description="Disordered" evidence="1">
    <location>
        <begin position="1"/>
        <end position="26"/>
    </location>
</feature>